<sequence length="135" mass="15213">MVNLSGLKTPRWLPHRTKPSSRIFMENSPPKRLTSQAAPVSINISNSHQTFSLPSAFVDNYSPLWNILLIHPPGLFPPPHPLNPCRQPEHKTSDLSIYHYFLPLPTNDSILSFPQLPLSQLPLSNVLSNKSFKIV</sequence>
<evidence type="ECO:0000313" key="2">
    <source>
        <dbReference type="Proteomes" id="UP001311232"/>
    </source>
</evidence>
<proteinExistence type="predicted"/>
<evidence type="ECO:0000313" key="1">
    <source>
        <dbReference type="EMBL" id="KAK5603204.1"/>
    </source>
</evidence>
<gene>
    <name evidence="1" type="ORF">CRENBAI_012697</name>
</gene>
<organism evidence="1 2">
    <name type="scientific">Crenichthys baileyi</name>
    <name type="common">White River springfish</name>
    <dbReference type="NCBI Taxonomy" id="28760"/>
    <lineage>
        <taxon>Eukaryota</taxon>
        <taxon>Metazoa</taxon>
        <taxon>Chordata</taxon>
        <taxon>Craniata</taxon>
        <taxon>Vertebrata</taxon>
        <taxon>Euteleostomi</taxon>
        <taxon>Actinopterygii</taxon>
        <taxon>Neopterygii</taxon>
        <taxon>Teleostei</taxon>
        <taxon>Neoteleostei</taxon>
        <taxon>Acanthomorphata</taxon>
        <taxon>Ovalentaria</taxon>
        <taxon>Atherinomorphae</taxon>
        <taxon>Cyprinodontiformes</taxon>
        <taxon>Goodeidae</taxon>
        <taxon>Crenichthys</taxon>
    </lineage>
</organism>
<dbReference type="AlphaFoldDB" id="A0AAV9R472"/>
<dbReference type="Proteomes" id="UP001311232">
    <property type="component" value="Unassembled WGS sequence"/>
</dbReference>
<reference evidence="1 2" key="1">
    <citation type="submission" date="2021-06" db="EMBL/GenBank/DDBJ databases">
        <authorList>
            <person name="Palmer J.M."/>
        </authorList>
    </citation>
    <scope>NUCLEOTIDE SEQUENCE [LARGE SCALE GENOMIC DNA]</scope>
    <source>
        <strain evidence="1 2">MEX-2019</strain>
        <tissue evidence="1">Muscle</tissue>
    </source>
</reference>
<protein>
    <submittedName>
        <fullName evidence="1">Uncharacterized protein</fullName>
    </submittedName>
</protein>
<accession>A0AAV9R472</accession>
<name>A0AAV9R472_9TELE</name>
<keyword evidence="2" id="KW-1185">Reference proteome</keyword>
<dbReference type="EMBL" id="JAHHUM010002549">
    <property type="protein sequence ID" value="KAK5603204.1"/>
    <property type="molecule type" value="Genomic_DNA"/>
</dbReference>
<comment type="caution">
    <text evidence="1">The sequence shown here is derived from an EMBL/GenBank/DDBJ whole genome shotgun (WGS) entry which is preliminary data.</text>
</comment>